<name>A0A0S2I1H5_9BACT</name>
<evidence type="ECO:0008006" key="3">
    <source>
        <dbReference type="Google" id="ProtNLM"/>
    </source>
</evidence>
<dbReference type="STRING" id="1307839.L21SP5_02535"/>
<protein>
    <recommendedName>
        <fullName evidence="3">DUF4831 domain-containing protein</fullName>
    </recommendedName>
</protein>
<dbReference type="OrthoDB" id="1092380at2"/>
<gene>
    <name evidence="1" type="ORF">L21SP5_02535</name>
</gene>
<dbReference type="KEGG" id="blq:L21SP5_02535"/>
<proteinExistence type="predicted"/>
<keyword evidence="2" id="KW-1185">Reference proteome</keyword>
<dbReference type="Proteomes" id="UP000064893">
    <property type="component" value="Chromosome"/>
</dbReference>
<dbReference type="Pfam" id="PF16115">
    <property type="entry name" value="DUF4831"/>
    <property type="match status" value="1"/>
</dbReference>
<accession>A0A0S2I1H5</accession>
<dbReference type="AlphaFoldDB" id="A0A0S2I1H5"/>
<evidence type="ECO:0000313" key="2">
    <source>
        <dbReference type="Proteomes" id="UP000064893"/>
    </source>
</evidence>
<organism evidence="1 2">
    <name type="scientific">Salinivirga cyanobacteriivorans</name>
    <dbReference type="NCBI Taxonomy" id="1307839"/>
    <lineage>
        <taxon>Bacteria</taxon>
        <taxon>Pseudomonadati</taxon>
        <taxon>Bacteroidota</taxon>
        <taxon>Bacteroidia</taxon>
        <taxon>Bacteroidales</taxon>
        <taxon>Salinivirgaceae</taxon>
        <taxon>Salinivirga</taxon>
    </lineage>
</organism>
<sequence length="392" mass="44951">MQKIIFYISMLALILVGCKSKEEVQKPYVKVKASNHAQLSYFLPKNAFHVRIYIVREQQFKGPFSDYASEYLGIDADVVKYDDVNYELADAEINLQTYPDPAEQYYVHIDDKQPVNINLTSEGILAGVNEQRTFRVENTELTSYLPPVNDFVFTDLSVKPIVDITEEVSYEYKKVDSALVRVPVEKEVTEVKTFQEMAWGAAKFIATLRESRFRLVAGISETDQIPEIIEGRTEELDLLEQKYLELFTGHVIRDTLIYNFLYEPEAGMPEDLKEVLFYFSKSNGIKQRTGGIENDKLYGLGSPVYLNVTPAILPEQQNKQKLEQLEPKGIVYRIPARASLELQINDKNLAKEFFPVAQWGKHSFLPSSMLNESENKVIFDVRTGQILQISEK</sequence>
<dbReference type="RefSeq" id="WP_057953554.1">
    <property type="nucleotide sequence ID" value="NZ_CP013118.1"/>
</dbReference>
<dbReference type="PROSITE" id="PS51257">
    <property type="entry name" value="PROKAR_LIPOPROTEIN"/>
    <property type="match status" value="1"/>
</dbReference>
<dbReference type="EMBL" id="CP013118">
    <property type="protein sequence ID" value="ALO16159.1"/>
    <property type="molecule type" value="Genomic_DNA"/>
</dbReference>
<dbReference type="InterPro" id="IPR032265">
    <property type="entry name" value="DUF4831"/>
</dbReference>
<reference evidence="1 2" key="1">
    <citation type="submission" date="2015-11" db="EMBL/GenBank/DDBJ databases">
        <title>Description and complete genome sequence of a novel strain predominating in hypersaline microbial mats and representing a new family of the Bacteriodetes phylum.</title>
        <authorList>
            <person name="Spring S."/>
            <person name="Bunk B."/>
            <person name="Sproer C."/>
            <person name="Klenk H.-P."/>
        </authorList>
    </citation>
    <scope>NUCLEOTIDE SEQUENCE [LARGE SCALE GENOMIC DNA]</scope>
    <source>
        <strain evidence="1 2">L21-Spi-D4</strain>
    </source>
</reference>
<evidence type="ECO:0000313" key="1">
    <source>
        <dbReference type="EMBL" id="ALO16159.1"/>
    </source>
</evidence>